<proteinExistence type="inferred from homology"/>
<dbReference type="PANTHER" id="PTHR15954">
    <property type="entry name" value="VACUOLAR PROTEIN SORTING-ASSOCIATED PROTEIN 51 HOMOLOG"/>
    <property type="match status" value="1"/>
</dbReference>
<keyword evidence="3" id="KW-0333">Golgi apparatus</keyword>
<feature type="non-terminal residue" evidence="4">
    <location>
        <position position="87"/>
    </location>
</feature>
<comment type="function">
    <text evidence="3">Acts as component of the GARP complex that is involved in retrograde transport from early and late endosomes to the trans-Golgi network (TGN).</text>
</comment>
<evidence type="ECO:0000256" key="1">
    <source>
        <dbReference type="ARBA" id="ARBA00006080"/>
    </source>
</evidence>
<reference evidence="4" key="1">
    <citation type="submission" date="2021-03" db="EMBL/GenBank/DDBJ databases">
        <authorList>
            <person name="Tran Van P."/>
        </authorList>
    </citation>
    <scope>NUCLEOTIDE SEQUENCE</scope>
</reference>
<keyword evidence="3" id="KW-0445">Lipid transport</keyword>
<comment type="caution">
    <text evidence="4">The sequence shown here is derived from an EMBL/GenBank/DDBJ whole genome shotgun (WGS) entry which is preliminary data.</text>
</comment>
<comment type="subunit">
    <text evidence="3">Component of the Golgi-associated retrograde protein (GARP) complex.</text>
</comment>
<protein>
    <recommendedName>
        <fullName evidence="2 3">Vacuolar protein sorting-associated protein 51 homolog</fullName>
    </recommendedName>
</protein>
<name>A0ABN7PQC8_TIMPD</name>
<evidence type="ECO:0000313" key="5">
    <source>
        <dbReference type="Proteomes" id="UP001153148"/>
    </source>
</evidence>
<feature type="non-terminal residue" evidence="4">
    <location>
        <position position="1"/>
    </location>
</feature>
<dbReference type="Pfam" id="PF08700">
    <property type="entry name" value="VPS51_Exo84_N"/>
    <property type="match status" value="1"/>
</dbReference>
<keyword evidence="3" id="KW-0813">Transport</keyword>
<dbReference type="EMBL" id="CAJPIN010072242">
    <property type="protein sequence ID" value="CAG2067619.1"/>
    <property type="molecule type" value="Genomic_DNA"/>
</dbReference>
<gene>
    <name evidence="4" type="ORF">TPAB3V08_LOCUS14562</name>
</gene>
<comment type="subcellular location">
    <subcellularLocation>
        <location evidence="3">Golgi apparatus</location>
        <location evidence="3">trans-Golgi network</location>
    </subcellularLocation>
</comment>
<sequence length="87" mass="10146">ISILNSFQECTLKQIMDQESEIVHDTQSLHSDMQTLVYENYNKFIAGTDTIRKMKNDFKKMEDEMDLLAKNMESITSFSEQISCTLQ</sequence>
<dbReference type="InterPro" id="IPR014812">
    <property type="entry name" value="Vps51"/>
</dbReference>
<dbReference type="PANTHER" id="PTHR15954:SF4">
    <property type="entry name" value="VACUOLAR PROTEIN SORTING-ASSOCIATED PROTEIN 51 HOMOLOG"/>
    <property type="match status" value="1"/>
</dbReference>
<comment type="similarity">
    <text evidence="1 3">Belongs to the VPS51 family.</text>
</comment>
<dbReference type="Proteomes" id="UP001153148">
    <property type="component" value="Unassembled WGS sequence"/>
</dbReference>
<organism evidence="4 5">
    <name type="scientific">Timema podura</name>
    <name type="common">Walking stick</name>
    <dbReference type="NCBI Taxonomy" id="61482"/>
    <lineage>
        <taxon>Eukaryota</taxon>
        <taxon>Metazoa</taxon>
        <taxon>Ecdysozoa</taxon>
        <taxon>Arthropoda</taxon>
        <taxon>Hexapoda</taxon>
        <taxon>Insecta</taxon>
        <taxon>Pterygota</taxon>
        <taxon>Neoptera</taxon>
        <taxon>Polyneoptera</taxon>
        <taxon>Phasmatodea</taxon>
        <taxon>Timematodea</taxon>
        <taxon>Timematoidea</taxon>
        <taxon>Timematidae</taxon>
        <taxon>Timema</taxon>
    </lineage>
</organism>
<accession>A0ABN7PQC8</accession>
<evidence type="ECO:0000256" key="3">
    <source>
        <dbReference type="RuleBase" id="RU368010"/>
    </source>
</evidence>
<evidence type="ECO:0000313" key="4">
    <source>
        <dbReference type="EMBL" id="CAG2067619.1"/>
    </source>
</evidence>
<keyword evidence="3" id="KW-0653">Protein transport</keyword>
<evidence type="ECO:0000256" key="2">
    <source>
        <dbReference type="ARBA" id="ARBA00016122"/>
    </source>
</evidence>
<keyword evidence="5" id="KW-1185">Reference proteome</keyword>